<protein>
    <submittedName>
        <fullName evidence="5">Dynein heavy chain 3, axonemal</fullName>
    </submittedName>
</protein>
<keyword evidence="6" id="KW-1185">Reference proteome</keyword>
<comment type="caution">
    <text evidence="5">The sequence shown here is derived from an EMBL/GenBank/DDBJ whole genome shotgun (WGS) entry which is preliminary data.</text>
</comment>
<feature type="domain" description="Dynein heavy chain coiled coil stalk" evidence="4">
    <location>
        <begin position="3"/>
        <end position="155"/>
    </location>
</feature>
<dbReference type="GO" id="GO:0005929">
    <property type="term" value="C:cilium"/>
    <property type="evidence" value="ECO:0007669"/>
    <property type="project" value="UniProtKB-SubCell"/>
</dbReference>
<evidence type="ECO:0000256" key="1">
    <source>
        <dbReference type="ARBA" id="ARBA00004138"/>
    </source>
</evidence>
<name>A0A699ZUT2_HAELA</name>
<keyword evidence="3" id="KW-0966">Cell projection</keyword>
<dbReference type="GO" id="GO:0007018">
    <property type="term" value="P:microtubule-based movement"/>
    <property type="evidence" value="ECO:0007669"/>
    <property type="project" value="InterPro"/>
</dbReference>
<organism evidence="5 6">
    <name type="scientific">Haematococcus lacustris</name>
    <name type="common">Green alga</name>
    <name type="synonym">Haematococcus pluvialis</name>
    <dbReference type="NCBI Taxonomy" id="44745"/>
    <lineage>
        <taxon>Eukaryota</taxon>
        <taxon>Viridiplantae</taxon>
        <taxon>Chlorophyta</taxon>
        <taxon>core chlorophytes</taxon>
        <taxon>Chlorophyceae</taxon>
        <taxon>CS clade</taxon>
        <taxon>Chlamydomonadales</taxon>
        <taxon>Haematococcaceae</taxon>
        <taxon>Haematococcus</taxon>
    </lineage>
</organism>
<dbReference type="InterPro" id="IPR024743">
    <property type="entry name" value="Dynein_HC_stalk"/>
</dbReference>
<evidence type="ECO:0000256" key="3">
    <source>
        <dbReference type="ARBA" id="ARBA00023273"/>
    </source>
</evidence>
<evidence type="ECO:0000256" key="2">
    <source>
        <dbReference type="ARBA" id="ARBA00023069"/>
    </source>
</evidence>
<dbReference type="AlphaFoldDB" id="A0A699ZUT2"/>
<keyword evidence="2" id="KW-0969">Cilium</keyword>
<sequence length="159" mass="17539">MKSPPTAVKVVMEVVCIMLSVKPKKVNDPANPSRKMDDYWTPSQALLGDPTFMTKLQEYDKDNIPAVIITAVRPYLDKPEFSPELVQKASKAAFGLCQWARAMEAYDRVAKVVAPKKAKLAEAEAEFAELMVGLSAKKAELAEVEARLAQLNAKLADMQ</sequence>
<evidence type="ECO:0000313" key="6">
    <source>
        <dbReference type="Proteomes" id="UP000485058"/>
    </source>
</evidence>
<dbReference type="PANTHER" id="PTHR45703:SF38">
    <property type="entry name" value="DYNEINS HEAVY CHAIN"/>
    <property type="match status" value="1"/>
</dbReference>
<dbReference type="Gene3D" id="1.20.920.20">
    <property type="match status" value="1"/>
</dbReference>
<dbReference type="InterPro" id="IPR026983">
    <property type="entry name" value="DHC"/>
</dbReference>
<dbReference type="GO" id="GO:0051959">
    <property type="term" value="F:dynein light intermediate chain binding"/>
    <property type="evidence" value="ECO:0007669"/>
    <property type="project" value="InterPro"/>
</dbReference>
<reference evidence="5 6" key="1">
    <citation type="submission" date="2020-02" db="EMBL/GenBank/DDBJ databases">
        <title>Draft genome sequence of Haematococcus lacustris strain NIES-144.</title>
        <authorList>
            <person name="Morimoto D."/>
            <person name="Nakagawa S."/>
            <person name="Yoshida T."/>
            <person name="Sawayama S."/>
        </authorList>
    </citation>
    <scope>NUCLEOTIDE SEQUENCE [LARGE SCALE GENOMIC DNA]</scope>
    <source>
        <strain evidence="5 6">NIES-144</strain>
    </source>
</reference>
<gene>
    <name evidence="5" type="ORF">HaLaN_23710</name>
</gene>
<evidence type="ECO:0000259" key="4">
    <source>
        <dbReference type="Pfam" id="PF12777"/>
    </source>
</evidence>
<evidence type="ECO:0000313" key="5">
    <source>
        <dbReference type="EMBL" id="GFH25705.1"/>
    </source>
</evidence>
<dbReference type="EMBL" id="BLLF01002894">
    <property type="protein sequence ID" value="GFH25705.1"/>
    <property type="molecule type" value="Genomic_DNA"/>
</dbReference>
<dbReference type="GO" id="GO:0045505">
    <property type="term" value="F:dynein intermediate chain binding"/>
    <property type="evidence" value="ECO:0007669"/>
    <property type="project" value="InterPro"/>
</dbReference>
<dbReference type="GO" id="GO:0030286">
    <property type="term" value="C:dynein complex"/>
    <property type="evidence" value="ECO:0007669"/>
    <property type="project" value="InterPro"/>
</dbReference>
<proteinExistence type="predicted"/>
<dbReference type="Pfam" id="PF12777">
    <property type="entry name" value="MT"/>
    <property type="match status" value="1"/>
</dbReference>
<feature type="non-terminal residue" evidence="5">
    <location>
        <position position="159"/>
    </location>
</feature>
<dbReference type="Proteomes" id="UP000485058">
    <property type="component" value="Unassembled WGS sequence"/>
</dbReference>
<accession>A0A699ZUT2</accession>
<comment type="subcellular location">
    <subcellularLocation>
        <location evidence="1">Cell projection</location>
        <location evidence="1">Cilium</location>
    </subcellularLocation>
</comment>
<dbReference type="PANTHER" id="PTHR45703">
    <property type="entry name" value="DYNEIN HEAVY CHAIN"/>
    <property type="match status" value="1"/>
</dbReference>